<keyword evidence="5" id="KW-0227">DNA damage</keyword>
<reference evidence="11" key="2">
    <citation type="submission" date="2021-04" db="EMBL/GenBank/DDBJ databases">
        <authorList>
            <person name="Gilroy R."/>
        </authorList>
    </citation>
    <scope>NUCLEOTIDE SEQUENCE</scope>
    <source>
        <strain evidence="11">G4-2901</strain>
    </source>
</reference>
<dbReference type="Proteomes" id="UP000783796">
    <property type="component" value="Unassembled WGS sequence"/>
</dbReference>
<evidence type="ECO:0000256" key="8">
    <source>
        <dbReference type="ARBA" id="ARBA00023204"/>
    </source>
</evidence>
<name>A0A948WWA7_9BACT</name>
<gene>
    <name evidence="11" type="ORF">H9777_04145</name>
</gene>
<evidence type="ECO:0000259" key="10">
    <source>
        <dbReference type="Pfam" id="PF03372"/>
    </source>
</evidence>
<evidence type="ECO:0000256" key="4">
    <source>
        <dbReference type="ARBA" id="ARBA00022723"/>
    </source>
</evidence>
<keyword evidence="7" id="KW-0460">Magnesium</keyword>
<evidence type="ECO:0000256" key="7">
    <source>
        <dbReference type="ARBA" id="ARBA00022842"/>
    </source>
</evidence>
<keyword evidence="9" id="KW-0472">Membrane</keyword>
<dbReference type="InterPro" id="IPR036691">
    <property type="entry name" value="Endo/exonu/phosph_ase_sf"/>
</dbReference>
<protein>
    <submittedName>
        <fullName evidence="11">Endonuclease/exonuclease/phosphatase family protein</fullName>
    </submittedName>
</protein>
<evidence type="ECO:0000313" key="11">
    <source>
        <dbReference type="EMBL" id="MBU3837510.1"/>
    </source>
</evidence>
<feature type="domain" description="Endonuclease/exonuclease/phosphatase" evidence="10">
    <location>
        <begin position="104"/>
        <end position="345"/>
    </location>
</feature>
<dbReference type="Gene3D" id="3.60.10.10">
    <property type="entry name" value="Endonuclease/exonuclease/phosphatase"/>
    <property type="match status" value="1"/>
</dbReference>
<evidence type="ECO:0000256" key="5">
    <source>
        <dbReference type="ARBA" id="ARBA00022763"/>
    </source>
</evidence>
<keyword evidence="9" id="KW-0812">Transmembrane</keyword>
<evidence type="ECO:0000256" key="2">
    <source>
        <dbReference type="ARBA" id="ARBA00001946"/>
    </source>
</evidence>
<comment type="cofactor">
    <cofactor evidence="2">
        <name>Mg(2+)</name>
        <dbReference type="ChEBI" id="CHEBI:18420"/>
    </cofactor>
</comment>
<dbReference type="AlphaFoldDB" id="A0A948WWA7"/>
<sequence>MKFIRKTFKFFFLIINLIVGAGFLICAYSPMISPVQHPVWACTGLFIPIFIILNLCFIVFWAFAKLKMVVVPVAFFLLGWSSLMSYTPVNFSSDSSGGETLEVLTYNVMQMQTKKAADGSKINPILDYIKESGADIVCLQEYPLNNSTIKNSLLKVYPYMRVYTVNGNSIACYSKYTVRLIEGINIVSKSNGSAIFSVKYKDHDIPVIVNHLESNKLDAHDKEVYTDMLKSPDEDKVKSGSKYLLKKLADAMAIRGPQADAISEYIEKEYSPYMIVCGDFNDTPVSYVHNKICERLQDAYKEAGNGPGITYNRNFLYFRIDHIMVGDAYKVLECRVDDSIDASDHYPLRCRLEIKK</sequence>
<dbReference type="GO" id="GO:0046872">
    <property type="term" value="F:metal ion binding"/>
    <property type="evidence" value="ECO:0007669"/>
    <property type="project" value="UniProtKB-KW"/>
</dbReference>
<keyword evidence="8" id="KW-0234">DNA repair</keyword>
<evidence type="ECO:0000256" key="6">
    <source>
        <dbReference type="ARBA" id="ARBA00022801"/>
    </source>
</evidence>
<dbReference type="PANTHER" id="PTHR15822:SF4">
    <property type="entry name" value="TYROSYL-DNA PHOSPHODIESTERASE 2"/>
    <property type="match status" value="1"/>
</dbReference>
<evidence type="ECO:0000256" key="9">
    <source>
        <dbReference type="SAM" id="Phobius"/>
    </source>
</evidence>
<dbReference type="CDD" id="cd09084">
    <property type="entry name" value="EEP-2"/>
    <property type="match status" value="1"/>
</dbReference>
<evidence type="ECO:0000313" key="12">
    <source>
        <dbReference type="Proteomes" id="UP000783796"/>
    </source>
</evidence>
<dbReference type="EMBL" id="JAHLFW010000038">
    <property type="protein sequence ID" value="MBU3837510.1"/>
    <property type="molecule type" value="Genomic_DNA"/>
</dbReference>
<dbReference type="GO" id="GO:0016787">
    <property type="term" value="F:hydrolase activity"/>
    <property type="evidence" value="ECO:0007669"/>
    <property type="project" value="UniProtKB-KW"/>
</dbReference>
<feature type="transmembrane region" description="Helical" evidence="9">
    <location>
        <begin position="12"/>
        <end position="32"/>
    </location>
</feature>
<keyword evidence="11" id="KW-0255">Endonuclease</keyword>
<dbReference type="Pfam" id="PF03372">
    <property type="entry name" value="Exo_endo_phos"/>
    <property type="match status" value="1"/>
</dbReference>
<feature type="transmembrane region" description="Helical" evidence="9">
    <location>
        <begin position="38"/>
        <end position="62"/>
    </location>
</feature>
<keyword evidence="4" id="KW-0479">Metal-binding</keyword>
<proteinExistence type="predicted"/>
<dbReference type="GO" id="GO:0006281">
    <property type="term" value="P:DNA repair"/>
    <property type="evidence" value="ECO:0007669"/>
    <property type="project" value="UniProtKB-KW"/>
</dbReference>
<dbReference type="InterPro" id="IPR005135">
    <property type="entry name" value="Endo/exonuclease/phosphatase"/>
</dbReference>
<feature type="transmembrane region" description="Helical" evidence="9">
    <location>
        <begin position="69"/>
        <end position="86"/>
    </location>
</feature>
<keyword evidence="9" id="KW-1133">Transmembrane helix</keyword>
<dbReference type="GO" id="GO:0004519">
    <property type="term" value="F:endonuclease activity"/>
    <property type="evidence" value="ECO:0007669"/>
    <property type="project" value="UniProtKB-KW"/>
</dbReference>
<keyword evidence="6" id="KW-0378">Hydrolase</keyword>
<dbReference type="PANTHER" id="PTHR15822">
    <property type="entry name" value="TRAF AND TNF RECEPTOR-ASSOCIATED PROTEIN"/>
    <property type="match status" value="1"/>
</dbReference>
<dbReference type="InterPro" id="IPR051547">
    <property type="entry name" value="TDP2-like"/>
</dbReference>
<comment type="cofactor">
    <cofactor evidence="1">
        <name>Mn(2+)</name>
        <dbReference type="ChEBI" id="CHEBI:29035"/>
    </cofactor>
</comment>
<organism evidence="11 12">
    <name type="scientific">Candidatus Phocaeicola faecigallinarum</name>
    <dbReference type="NCBI Taxonomy" id="2838732"/>
    <lineage>
        <taxon>Bacteria</taxon>
        <taxon>Pseudomonadati</taxon>
        <taxon>Bacteroidota</taxon>
        <taxon>Bacteroidia</taxon>
        <taxon>Bacteroidales</taxon>
        <taxon>Bacteroidaceae</taxon>
        <taxon>Phocaeicola</taxon>
    </lineage>
</organism>
<comment type="caution">
    <text evidence="11">The sequence shown here is derived from an EMBL/GenBank/DDBJ whole genome shotgun (WGS) entry which is preliminary data.</text>
</comment>
<accession>A0A948WWA7</accession>
<keyword evidence="3" id="KW-0540">Nuclease</keyword>
<reference evidence="11" key="1">
    <citation type="journal article" date="2021" name="PeerJ">
        <title>Extensive microbial diversity within the chicken gut microbiome revealed by metagenomics and culture.</title>
        <authorList>
            <person name="Gilroy R."/>
            <person name="Ravi A."/>
            <person name="Getino M."/>
            <person name="Pursley I."/>
            <person name="Horton D.L."/>
            <person name="Alikhan N.F."/>
            <person name="Baker D."/>
            <person name="Gharbi K."/>
            <person name="Hall N."/>
            <person name="Watson M."/>
            <person name="Adriaenssens E.M."/>
            <person name="Foster-Nyarko E."/>
            <person name="Jarju S."/>
            <person name="Secka A."/>
            <person name="Antonio M."/>
            <person name="Oren A."/>
            <person name="Chaudhuri R.R."/>
            <person name="La Ragione R."/>
            <person name="Hildebrand F."/>
            <person name="Pallen M.J."/>
        </authorList>
    </citation>
    <scope>NUCLEOTIDE SEQUENCE</scope>
    <source>
        <strain evidence="11">G4-2901</strain>
    </source>
</reference>
<evidence type="ECO:0000256" key="3">
    <source>
        <dbReference type="ARBA" id="ARBA00022722"/>
    </source>
</evidence>
<dbReference type="SUPFAM" id="SSF56219">
    <property type="entry name" value="DNase I-like"/>
    <property type="match status" value="1"/>
</dbReference>
<evidence type="ECO:0000256" key="1">
    <source>
        <dbReference type="ARBA" id="ARBA00001936"/>
    </source>
</evidence>